<proteinExistence type="predicted"/>
<name>A0A4R8VXT4_9MICO</name>
<dbReference type="SUPFAM" id="SSF142823">
    <property type="entry name" value="ComB-like"/>
    <property type="match status" value="1"/>
</dbReference>
<accession>A0A4R8VXT4</accession>
<dbReference type="InterPro" id="IPR036702">
    <property type="entry name" value="ComB-like_sf"/>
</dbReference>
<dbReference type="Gene3D" id="3.90.1560.10">
    <property type="entry name" value="ComB-like"/>
    <property type="match status" value="1"/>
</dbReference>
<gene>
    <name evidence="1" type="ORF">E3O42_16660</name>
</gene>
<reference evidence="1 2" key="1">
    <citation type="submission" date="2019-03" db="EMBL/GenBank/DDBJ databases">
        <title>Genomics of glacier-inhabiting Cryobacterium strains.</title>
        <authorList>
            <person name="Liu Q."/>
            <person name="Xin Y.-H."/>
        </authorList>
    </citation>
    <scope>NUCLEOTIDE SEQUENCE [LARGE SCALE GENOMIC DNA]</scope>
    <source>
        <strain evidence="1 2">RHLS22-1</strain>
    </source>
</reference>
<sequence length="211" mass="21729">MPRCARAARPHRGISGERAHPARYPERVSDAEPQIKYQVRFDWGVAGFQALAAEADVVVLADALPAVDATRGFPTALGAHTVIVADLATSTLVADWALARQAEKGDCFSVAVVAVGERRADGTIRFAMEDLLVAGAVIDALAERGIDHCSPEAAAAAASYVGLKRAVKHLVTASETGQALGDDGRAAAVVAALAPATDGAVAVVTDFTFAA</sequence>
<dbReference type="GO" id="GO:0000287">
    <property type="term" value="F:magnesium ion binding"/>
    <property type="evidence" value="ECO:0007669"/>
    <property type="project" value="InterPro"/>
</dbReference>
<organism evidence="1 2">
    <name type="scientific">Cryobacterium adonitolivorans</name>
    <dbReference type="NCBI Taxonomy" id="1259189"/>
    <lineage>
        <taxon>Bacteria</taxon>
        <taxon>Bacillati</taxon>
        <taxon>Actinomycetota</taxon>
        <taxon>Actinomycetes</taxon>
        <taxon>Micrococcales</taxon>
        <taxon>Microbacteriaceae</taxon>
        <taxon>Cryobacterium</taxon>
    </lineage>
</organism>
<dbReference type="AlphaFoldDB" id="A0A4R8VXT4"/>
<dbReference type="GO" id="GO:0050532">
    <property type="term" value="F:2-phosphosulfolactate phosphatase activity"/>
    <property type="evidence" value="ECO:0007669"/>
    <property type="project" value="InterPro"/>
</dbReference>
<dbReference type="Proteomes" id="UP000297907">
    <property type="component" value="Unassembled WGS sequence"/>
</dbReference>
<protein>
    <submittedName>
        <fullName evidence="1">Uncharacterized protein</fullName>
    </submittedName>
</protein>
<comment type="caution">
    <text evidence="1">The sequence shown here is derived from an EMBL/GenBank/DDBJ whole genome shotgun (WGS) entry which is preliminary data.</text>
</comment>
<dbReference type="OrthoDB" id="8588453at2"/>
<keyword evidence="2" id="KW-1185">Reference proteome</keyword>
<evidence type="ECO:0000313" key="1">
    <source>
        <dbReference type="EMBL" id="TFB96772.1"/>
    </source>
</evidence>
<evidence type="ECO:0000313" key="2">
    <source>
        <dbReference type="Proteomes" id="UP000297907"/>
    </source>
</evidence>
<dbReference type="EMBL" id="SOFL01000056">
    <property type="protein sequence ID" value="TFB96772.1"/>
    <property type="molecule type" value="Genomic_DNA"/>
</dbReference>